<dbReference type="GO" id="GO:0009061">
    <property type="term" value="P:anaerobic respiration"/>
    <property type="evidence" value="ECO:0007669"/>
    <property type="project" value="UniProtKB-ARBA"/>
</dbReference>
<organism evidence="2 3">
    <name type="scientific">Cronobacter dublinensis</name>
    <dbReference type="NCBI Taxonomy" id="413497"/>
    <lineage>
        <taxon>Bacteria</taxon>
        <taxon>Pseudomonadati</taxon>
        <taxon>Pseudomonadota</taxon>
        <taxon>Gammaproteobacteria</taxon>
        <taxon>Enterobacterales</taxon>
        <taxon>Enterobacteriaceae</taxon>
        <taxon>Cronobacter</taxon>
    </lineage>
</organism>
<feature type="transmembrane region" description="Helical" evidence="1">
    <location>
        <begin position="408"/>
        <end position="426"/>
    </location>
</feature>
<dbReference type="RefSeq" id="WP_161591127.1">
    <property type="nucleotide sequence ID" value="NZ_RPBY01000005.1"/>
</dbReference>
<feature type="transmembrane region" description="Helical" evidence="1">
    <location>
        <begin position="460"/>
        <end position="482"/>
    </location>
</feature>
<feature type="transmembrane region" description="Helical" evidence="1">
    <location>
        <begin position="509"/>
        <end position="531"/>
    </location>
</feature>
<dbReference type="PANTHER" id="PTHR48465:SF1">
    <property type="entry name" value="PROTEIN SSUH2 HOMOLOG"/>
    <property type="match status" value="1"/>
</dbReference>
<dbReference type="PANTHER" id="PTHR48465">
    <property type="entry name" value="PROTEIN SSUH2 HOMOLOG"/>
    <property type="match status" value="1"/>
</dbReference>
<keyword evidence="1" id="KW-0812">Transmembrane</keyword>
<dbReference type="Proteomes" id="UP000778262">
    <property type="component" value="Unassembled WGS sequence"/>
</dbReference>
<comment type="caution">
    <text evidence="2">The sequence shown here is derived from an EMBL/GenBank/DDBJ whole genome shotgun (WGS) entry which is preliminary data.</text>
</comment>
<sequence length="559" mass="62553">MKDAWLAACDTTIQTFVRDSTRLEPGELSVVPVDYIDFHYQISVRLVFKVRNETATQAGRISARQDVHVCRTRPDYERAMQAQTSAVLARDTTLDDARASLLSRPYGDWQNEETVYYHPIRVCLTENCNNCHGKGSVNCGSCHGSGKTSCYHCSGSGQVMRQRSYYDHYSKQNRIENYYESCSNCFGSGKVRCSSCGGSGDKQCSPCNGTGVMSHLTSLTATATPDYQLVYPQADVPEYIREGLYKAGLPSLGQYGPVQLTYNDIDYTRRDVHAVYNANVPFGRLESPLPEAGDEPIRWILYGVKPHILDAGHVLQALLKNDLDMLVREATPAKRRNPWVGRASRKTVQTFMESEAHQSMLLVHRRGKRGDALREALNRAFATPYLNEALTSLGNIVSAVQRWSMVKWSLFTALMMYLLLPVLTAYQKQGMMNFDTGRIYLTAPGHIDGVWNVQAGLQGIALVHGIPMAGIALVGTLMGYLWRQRWMRRNFGPSLTEWSKQQRRLRSSWLLGSLLACAIATGVLLVAPVWITQNEMLFGVVPVHDLLQQLAQLRSQAGH</sequence>
<keyword evidence="1" id="KW-1133">Transmembrane helix</keyword>
<evidence type="ECO:0000313" key="2">
    <source>
        <dbReference type="EMBL" id="NCH88684.1"/>
    </source>
</evidence>
<accession>A0A9Q4T5D9</accession>
<dbReference type="SUPFAM" id="SSF48695">
    <property type="entry name" value="Multiheme cytochromes"/>
    <property type="match status" value="1"/>
</dbReference>
<name>A0A9Q4T5D9_9ENTR</name>
<evidence type="ECO:0000256" key="1">
    <source>
        <dbReference type="SAM" id="Phobius"/>
    </source>
</evidence>
<evidence type="ECO:0000313" key="3">
    <source>
        <dbReference type="Proteomes" id="UP000778262"/>
    </source>
</evidence>
<protein>
    <submittedName>
        <fullName evidence="2">Uncharacterized protein</fullName>
    </submittedName>
</protein>
<dbReference type="GO" id="GO:0031072">
    <property type="term" value="F:heat shock protein binding"/>
    <property type="evidence" value="ECO:0007669"/>
    <property type="project" value="InterPro"/>
</dbReference>
<gene>
    <name evidence="2" type="ORF">EHJ13_14750</name>
</gene>
<keyword evidence="1" id="KW-0472">Membrane</keyword>
<dbReference type="InterPro" id="IPR001305">
    <property type="entry name" value="HSP_DnaJ_Cys-rich_dom"/>
</dbReference>
<dbReference type="CDD" id="cd10719">
    <property type="entry name" value="DnaJ_zf"/>
    <property type="match status" value="1"/>
</dbReference>
<dbReference type="EMBL" id="RPBY01000005">
    <property type="protein sequence ID" value="NCH88684.1"/>
    <property type="molecule type" value="Genomic_DNA"/>
</dbReference>
<dbReference type="InterPro" id="IPR036280">
    <property type="entry name" value="Multihaem_cyt_sf"/>
</dbReference>
<dbReference type="AlphaFoldDB" id="A0A9Q4T5D9"/>
<proteinExistence type="predicted"/>
<dbReference type="GO" id="GO:0051082">
    <property type="term" value="F:unfolded protein binding"/>
    <property type="evidence" value="ECO:0007669"/>
    <property type="project" value="InterPro"/>
</dbReference>
<dbReference type="InterPro" id="IPR052789">
    <property type="entry name" value="SSUH2_homolog"/>
</dbReference>
<reference evidence="2" key="1">
    <citation type="submission" date="2018-11" db="EMBL/GenBank/DDBJ databases">
        <title>Genomics analysis of Putative Virulence Factors on Adhesion and Cytotoxicity for Cronobacter spp.</title>
        <authorList>
            <person name="Cui J."/>
        </authorList>
    </citation>
    <scope>NUCLEOTIDE SEQUENCE</scope>
    <source>
        <strain evidence="2">SD69</strain>
    </source>
</reference>